<feature type="non-terminal residue" evidence="1">
    <location>
        <position position="67"/>
    </location>
</feature>
<evidence type="ECO:0000313" key="2">
    <source>
        <dbReference type="Proteomes" id="UP000789920"/>
    </source>
</evidence>
<accession>A0ACA9SKB6</accession>
<protein>
    <submittedName>
        <fullName evidence="1">9968_t:CDS:1</fullName>
    </submittedName>
</protein>
<sequence length="67" mass="7537">NDFSNDQYFSSIIEFASLSSPIEKILQTISGLLYVNANNNIFLSQHLSNENQDLLNLNANNSFLLSQ</sequence>
<evidence type="ECO:0000313" key="1">
    <source>
        <dbReference type="EMBL" id="CAG8840877.1"/>
    </source>
</evidence>
<feature type="non-terminal residue" evidence="1">
    <location>
        <position position="1"/>
    </location>
</feature>
<dbReference type="EMBL" id="CAJVQC010128120">
    <property type="protein sequence ID" value="CAG8840877.1"/>
    <property type="molecule type" value="Genomic_DNA"/>
</dbReference>
<dbReference type="Proteomes" id="UP000789920">
    <property type="component" value="Unassembled WGS sequence"/>
</dbReference>
<proteinExistence type="predicted"/>
<reference evidence="1" key="1">
    <citation type="submission" date="2021-06" db="EMBL/GenBank/DDBJ databases">
        <authorList>
            <person name="Kallberg Y."/>
            <person name="Tangrot J."/>
            <person name="Rosling A."/>
        </authorList>
    </citation>
    <scope>NUCLEOTIDE SEQUENCE</scope>
    <source>
        <strain evidence="1">MA461A</strain>
    </source>
</reference>
<name>A0ACA9SKB6_9GLOM</name>
<organism evidence="1 2">
    <name type="scientific">Racocetra persica</name>
    <dbReference type="NCBI Taxonomy" id="160502"/>
    <lineage>
        <taxon>Eukaryota</taxon>
        <taxon>Fungi</taxon>
        <taxon>Fungi incertae sedis</taxon>
        <taxon>Mucoromycota</taxon>
        <taxon>Glomeromycotina</taxon>
        <taxon>Glomeromycetes</taxon>
        <taxon>Diversisporales</taxon>
        <taxon>Gigasporaceae</taxon>
        <taxon>Racocetra</taxon>
    </lineage>
</organism>
<keyword evidence="2" id="KW-1185">Reference proteome</keyword>
<gene>
    <name evidence="1" type="ORF">RPERSI_LOCUS31614</name>
</gene>
<comment type="caution">
    <text evidence="1">The sequence shown here is derived from an EMBL/GenBank/DDBJ whole genome shotgun (WGS) entry which is preliminary data.</text>
</comment>